<evidence type="ECO:0000313" key="2">
    <source>
        <dbReference type="Proteomes" id="UP000271974"/>
    </source>
</evidence>
<reference evidence="1 2" key="1">
    <citation type="submission" date="2019-01" db="EMBL/GenBank/DDBJ databases">
        <title>A draft genome assembly of the solar-powered sea slug Elysia chlorotica.</title>
        <authorList>
            <person name="Cai H."/>
            <person name="Li Q."/>
            <person name="Fang X."/>
            <person name="Li J."/>
            <person name="Curtis N.E."/>
            <person name="Altenburger A."/>
            <person name="Shibata T."/>
            <person name="Feng M."/>
            <person name="Maeda T."/>
            <person name="Schwartz J.A."/>
            <person name="Shigenobu S."/>
            <person name="Lundholm N."/>
            <person name="Nishiyama T."/>
            <person name="Yang H."/>
            <person name="Hasebe M."/>
            <person name="Li S."/>
            <person name="Pierce S.K."/>
            <person name="Wang J."/>
        </authorList>
    </citation>
    <scope>NUCLEOTIDE SEQUENCE [LARGE SCALE GENOMIC DNA]</scope>
    <source>
        <strain evidence="1">EC2010</strain>
        <tissue evidence="1">Whole organism of an adult</tissue>
    </source>
</reference>
<dbReference type="EMBL" id="RQTK01000277">
    <property type="protein sequence ID" value="RUS82633.1"/>
    <property type="molecule type" value="Genomic_DNA"/>
</dbReference>
<dbReference type="Proteomes" id="UP000271974">
    <property type="component" value="Unassembled WGS sequence"/>
</dbReference>
<proteinExistence type="predicted"/>
<organism evidence="1 2">
    <name type="scientific">Elysia chlorotica</name>
    <name type="common">Eastern emerald elysia</name>
    <name type="synonym">Sea slug</name>
    <dbReference type="NCBI Taxonomy" id="188477"/>
    <lineage>
        <taxon>Eukaryota</taxon>
        <taxon>Metazoa</taxon>
        <taxon>Spiralia</taxon>
        <taxon>Lophotrochozoa</taxon>
        <taxon>Mollusca</taxon>
        <taxon>Gastropoda</taxon>
        <taxon>Heterobranchia</taxon>
        <taxon>Euthyneura</taxon>
        <taxon>Panpulmonata</taxon>
        <taxon>Sacoglossa</taxon>
        <taxon>Placobranchoidea</taxon>
        <taxon>Plakobranchidae</taxon>
        <taxon>Elysia</taxon>
    </lineage>
</organism>
<sequence>MNLSSDNPIPTLMHLVRKVLEKIALDLPRFQALECDSKKELDSLINLLGQRHSVLTVGGTCLGWTSEGFACLQDKLLVKISSEVDSKVDVLKDIIQPLKDHHDHLSRSRTEILRILQYKGKSLDPVAIAEGTPTIPPLQVMLHWIDELELQLRELYYSRLHYLESILEPEVVSPESLAGLWMQSSNLLTTMQDVEEQTRFFLEDSR</sequence>
<keyword evidence="2" id="KW-1185">Reference proteome</keyword>
<dbReference type="PANTHER" id="PTHR16234">
    <property type="entry name" value="SIMILAR TO HYPOTHETICAL PROTEIN FLJ20508"/>
    <property type="match status" value="1"/>
</dbReference>
<dbReference type="GO" id="GO:0005634">
    <property type="term" value="C:nucleus"/>
    <property type="evidence" value="ECO:0007669"/>
    <property type="project" value="TreeGrafter"/>
</dbReference>
<dbReference type="AlphaFoldDB" id="A0A433TM20"/>
<dbReference type="GO" id="GO:0005737">
    <property type="term" value="C:cytoplasm"/>
    <property type="evidence" value="ECO:0007669"/>
    <property type="project" value="TreeGrafter"/>
</dbReference>
<accession>A0A433TM20</accession>
<gene>
    <name evidence="1" type="ORF">EGW08_009586</name>
</gene>
<dbReference type="Pfam" id="PF15011">
    <property type="entry name" value="CA109-like"/>
    <property type="match status" value="1"/>
</dbReference>
<protein>
    <submittedName>
        <fullName evidence="1">Uncharacterized protein</fullName>
    </submittedName>
</protein>
<dbReference type="PANTHER" id="PTHR16234:SF5">
    <property type="entry name" value="AFG2-INTERACTING RIBOSOME MATURATION FACTOR"/>
    <property type="match status" value="1"/>
</dbReference>
<comment type="caution">
    <text evidence="1">The sequence shown here is derived from an EMBL/GenBank/DDBJ whole genome shotgun (WGS) entry which is preliminary data.</text>
</comment>
<dbReference type="InterPro" id="IPR029159">
    <property type="entry name" value="CA109-like"/>
</dbReference>
<evidence type="ECO:0000313" key="1">
    <source>
        <dbReference type="EMBL" id="RUS82633.1"/>
    </source>
</evidence>
<dbReference type="OrthoDB" id="6605214at2759"/>
<name>A0A433TM20_ELYCH</name>